<evidence type="ECO:0000313" key="16">
    <source>
        <dbReference type="Proteomes" id="UP000092695"/>
    </source>
</evidence>
<dbReference type="KEGG" id="woc:BA177_08305"/>
<dbReference type="CDD" id="cd03017">
    <property type="entry name" value="PRX_BCP"/>
    <property type="match status" value="1"/>
</dbReference>
<dbReference type="GO" id="GO:0034599">
    <property type="term" value="P:cellular response to oxidative stress"/>
    <property type="evidence" value="ECO:0007669"/>
    <property type="project" value="TreeGrafter"/>
</dbReference>
<evidence type="ECO:0000256" key="8">
    <source>
        <dbReference type="ARBA" id="ARBA00023284"/>
    </source>
</evidence>
<dbReference type="Pfam" id="PF00578">
    <property type="entry name" value="AhpC-TSA"/>
    <property type="match status" value="1"/>
</dbReference>
<keyword evidence="16" id="KW-1185">Reference proteome</keyword>
<keyword evidence="8" id="KW-0676">Redox-active center</keyword>
<evidence type="ECO:0000256" key="5">
    <source>
        <dbReference type="ARBA" id="ARBA00022862"/>
    </source>
</evidence>
<dbReference type="SUPFAM" id="SSF52833">
    <property type="entry name" value="Thioredoxin-like"/>
    <property type="match status" value="1"/>
</dbReference>
<dbReference type="InterPro" id="IPR050924">
    <property type="entry name" value="Peroxiredoxin_BCP/PrxQ"/>
</dbReference>
<dbReference type="GO" id="GO:0005737">
    <property type="term" value="C:cytoplasm"/>
    <property type="evidence" value="ECO:0007669"/>
    <property type="project" value="TreeGrafter"/>
</dbReference>
<dbReference type="STRING" id="1548547.BA177_08305"/>
<evidence type="ECO:0000256" key="11">
    <source>
        <dbReference type="ARBA" id="ARBA00042639"/>
    </source>
</evidence>
<dbReference type="Proteomes" id="UP000092695">
    <property type="component" value="Chromosome"/>
</dbReference>
<comment type="catalytic activity">
    <reaction evidence="12">
        <text>a hydroperoxide + [thioredoxin]-dithiol = an alcohol + [thioredoxin]-disulfide + H2O</text>
        <dbReference type="Rhea" id="RHEA:62620"/>
        <dbReference type="Rhea" id="RHEA-COMP:10698"/>
        <dbReference type="Rhea" id="RHEA-COMP:10700"/>
        <dbReference type="ChEBI" id="CHEBI:15377"/>
        <dbReference type="ChEBI" id="CHEBI:29950"/>
        <dbReference type="ChEBI" id="CHEBI:30879"/>
        <dbReference type="ChEBI" id="CHEBI:35924"/>
        <dbReference type="ChEBI" id="CHEBI:50058"/>
        <dbReference type="EC" id="1.11.1.24"/>
    </reaction>
</comment>
<evidence type="ECO:0000256" key="9">
    <source>
        <dbReference type="ARBA" id="ARBA00032824"/>
    </source>
</evidence>
<feature type="active site" description="Cysteine sulfenic acid (-SOH) intermediate; for peroxidase activity" evidence="13">
    <location>
        <position position="45"/>
    </location>
</feature>
<evidence type="ECO:0000256" key="13">
    <source>
        <dbReference type="PIRSR" id="PIRSR000239-1"/>
    </source>
</evidence>
<comment type="subunit">
    <text evidence="2">Monomer.</text>
</comment>
<organism evidence="15 16">
    <name type="scientific">Woeseia oceani</name>
    <dbReference type="NCBI Taxonomy" id="1548547"/>
    <lineage>
        <taxon>Bacteria</taxon>
        <taxon>Pseudomonadati</taxon>
        <taxon>Pseudomonadota</taxon>
        <taxon>Gammaproteobacteria</taxon>
        <taxon>Woeseiales</taxon>
        <taxon>Woeseiaceae</taxon>
        <taxon>Woeseia</taxon>
    </lineage>
</organism>
<evidence type="ECO:0000256" key="2">
    <source>
        <dbReference type="ARBA" id="ARBA00011245"/>
    </source>
</evidence>
<evidence type="ECO:0000256" key="1">
    <source>
        <dbReference type="ARBA" id="ARBA00003330"/>
    </source>
</evidence>
<dbReference type="GO" id="GO:0008379">
    <property type="term" value="F:thioredoxin peroxidase activity"/>
    <property type="evidence" value="ECO:0007669"/>
    <property type="project" value="TreeGrafter"/>
</dbReference>
<comment type="similarity">
    <text evidence="10">Belongs to the peroxiredoxin family. BCP/PrxQ subfamily.</text>
</comment>
<evidence type="ECO:0000256" key="6">
    <source>
        <dbReference type="ARBA" id="ARBA00023002"/>
    </source>
</evidence>
<dbReference type="PIRSF" id="PIRSF000239">
    <property type="entry name" value="AHPC"/>
    <property type="match status" value="1"/>
</dbReference>
<sequence length="147" mass="16381">MLQPGTHAPEFVLPDHTGKDVELSTLLADGPLILYFYPADFTPGCTREACTIRDMFTDLRAVGLQVAGISPQDTASHARFRKEQRLPFTLLSDEDKVAIKMYDVDGPFGVGVRRATFLINQDRTIQDAVLADVLISRHAEFLEKRSC</sequence>
<comment type="function">
    <text evidence="1">Thiol-specific peroxidase that catalyzes the reduction of hydrogen peroxide and organic hydroperoxides to water and alcohols, respectively. Plays a role in cell protection against oxidative stress by detoxifying peroxides and as sensor of hydrogen peroxide-mediated signaling events.</text>
</comment>
<keyword evidence="5" id="KW-0049">Antioxidant</keyword>
<evidence type="ECO:0000256" key="10">
    <source>
        <dbReference type="ARBA" id="ARBA00038489"/>
    </source>
</evidence>
<dbReference type="Gene3D" id="3.40.30.10">
    <property type="entry name" value="Glutaredoxin"/>
    <property type="match status" value="1"/>
</dbReference>
<accession>A0A193LFP7</accession>
<keyword evidence="4" id="KW-0575">Peroxidase</keyword>
<evidence type="ECO:0000259" key="14">
    <source>
        <dbReference type="PROSITE" id="PS51352"/>
    </source>
</evidence>
<dbReference type="RefSeq" id="WP_068615325.1">
    <property type="nucleotide sequence ID" value="NZ_CP016268.1"/>
</dbReference>
<evidence type="ECO:0000256" key="7">
    <source>
        <dbReference type="ARBA" id="ARBA00023157"/>
    </source>
</evidence>
<dbReference type="InterPro" id="IPR000866">
    <property type="entry name" value="AhpC/TSA"/>
</dbReference>
<dbReference type="InterPro" id="IPR024706">
    <property type="entry name" value="Peroxiredoxin_AhpC-typ"/>
</dbReference>
<dbReference type="GO" id="GO:0045454">
    <property type="term" value="P:cell redox homeostasis"/>
    <property type="evidence" value="ECO:0007669"/>
    <property type="project" value="TreeGrafter"/>
</dbReference>
<keyword evidence="7" id="KW-1015">Disulfide bond</keyword>
<dbReference type="PANTHER" id="PTHR42801:SF4">
    <property type="entry name" value="AHPC_TSA FAMILY PROTEIN"/>
    <property type="match status" value="1"/>
</dbReference>
<dbReference type="InterPro" id="IPR013766">
    <property type="entry name" value="Thioredoxin_domain"/>
</dbReference>
<gene>
    <name evidence="15" type="ORF">BA177_08305</name>
</gene>
<evidence type="ECO:0000256" key="4">
    <source>
        <dbReference type="ARBA" id="ARBA00022559"/>
    </source>
</evidence>
<protein>
    <recommendedName>
        <fullName evidence="3">thioredoxin-dependent peroxiredoxin</fullName>
        <ecNumber evidence="3">1.11.1.24</ecNumber>
    </recommendedName>
    <alternativeName>
        <fullName evidence="9">Thioredoxin peroxidase</fullName>
    </alternativeName>
    <alternativeName>
        <fullName evidence="11">Thioredoxin-dependent peroxiredoxin Bcp</fullName>
    </alternativeName>
</protein>
<dbReference type="PROSITE" id="PS51352">
    <property type="entry name" value="THIOREDOXIN_2"/>
    <property type="match status" value="1"/>
</dbReference>
<keyword evidence="6" id="KW-0560">Oxidoreductase</keyword>
<dbReference type="AlphaFoldDB" id="A0A193LFP7"/>
<evidence type="ECO:0000256" key="12">
    <source>
        <dbReference type="ARBA" id="ARBA00049091"/>
    </source>
</evidence>
<dbReference type="PANTHER" id="PTHR42801">
    <property type="entry name" value="THIOREDOXIN-DEPENDENT PEROXIDE REDUCTASE"/>
    <property type="match status" value="1"/>
</dbReference>
<dbReference type="EMBL" id="CP016268">
    <property type="protein sequence ID" value="ANO51204.1"/>
    <property type="molecule type" value="Genomic_DNA"/>
</dbReference>
<dbReference type="InterPro" id="IPR036249">
    <property type="entry name" value="Thioredoxin-like_sf"/>
</dbReference>
<dbReference type="EC" id="1.11.1.24" evidence="3"/>
<reference evidence="15 16" key="1">
    <citation type="submission" date="2016-06" db="EMBL/GenBank/DDBJ databases">
        <title>Complete genome sequence of a deep-branching marine Gamma Proteobacterium Woeseia oceani type strain XK5.</title>
        <authorList>
            <person name="Mu D."/>
            <person name="Du Z."/>
        </authorList>
    </citation>
    <scope>NUCLEOTIDE SEQUENCE [LARGE SCALE GENOMIC DNA]</scope>
    <source>
        <strain evidence="15 16">XK5</strain>
    </source>
</reference>
<evidence type="ECO:0000256" key="3">
    <source>
        <dbReference type="ARBA" id="ARBA00013017"/>
    </source>
</evidence>
<proteinExistence type="inferred from homology"/>
<evidence type="ECO:0000313" key="15">
    <source>
        <dbReference type="EMBL" id="ANO51204.1"/>
    </source>
</evidence>
<feature type="domain" description="Thioredoxin" evidence="14">
    <location>
        <begin position="2"/>
        <end position="147"/>
    </location>
</feature>
<name>A0A193LFP7_9GAMM</name>
<dbReference type="OrthoDB" id="9812811at2"/>